<dbReference type="AlphaFoldDB" id="A0A8J5SUJ3"/>
<keyword evidence="1" id="KW-0472">Membrane</keyword>
<evidence type="ECO:0000313" key="2">
    <source>
        <dbReference type="EMBL" id="KAG8061896.1"/>
    </source>
</evidence>
<comment type="caution">
    <text evidence="2">The sequence shown here is derived from an EMBL/GenBank/DDBJ whole genome shotgun (WGS) entry which is preliminary data.</text>
</comment>
<evidence type="ECO:0000313" key="3">
    <source>
        <dbReference type="Proteomes" id="UP000729402"/>
    </source>
</evidence>
<reference evidence="2" key="2">
    <citation type="submission" date="2021-02" db="EMBL/GenBank/DDBJ databases">
        <authorList>
            <person name="Kimball J.A."/>
            <person name="Haas M.W."/>
            <person name="Macchietto M."/>
            <person name="Kono T."/>
            <person name="Duquette J."/>
            <person name="Shao M."/>
        </authorList>
    </citation>
    <scope>NUCLEOTIDE SEQUENCE</scope>
    <source>
        <tissue evidence="2">Fresh leaf tissue</tissue>
    </source>
</reference>
<feature type="transmembrane region" description="Helical" evidence="1">
    <location>
        <begin position="33"/>
        <end position="50"/>
    </location>
</feature>
<sequence length="148" mass="16609">MSLWLHYSEHGRRAPRSWTARLLSSVSLPPGRLLAFFGIVLFFLAVSSYVDYRAIERRAEIGARVFAAPLAAVTVFLLFVAVQHRRRRSYWAARHALAAVQVQVQEAGGGGGSPPWVVLLLVALLLLMLSFQSSVHSMWFRPLWGSDY</sequence>
<proteinExistence type="predicted"/>
<feature type="transmembrane region" description="Helical" evidence="1">
    <location>
        <begin position="113"/>
        <end position="131"/>
    </location>
</feature>
<dbReference type="PANTHER" id="PTHR33306">
    <property type="entry name" value="EXPRESSED PROTEIN-RELATED-RELATED"/>
    <property type="match status" value="1"/>
</dbReference>
<keyword evidence="1" id="KW-0812">Transmembrane</keyword>
<accession>A0A8J5SUJ3</accession>
<dbReference type="Proteomes" id="UP000729402">
    <property type="component" value="Unassembled WGS sequence"/>
</dbReference>
<organism evidence="2 3">
    <name type="scientific">Zizania palustris</name>
    <name type="common">Northern wild rice</name>
    <dbReference type="NCBI Taxonomy" id="103762"/>
    <lineage>
        <taxon>Eukaryota</taxon>
        <taxon>Viridiplantae</taxon>
        <taxon>Streptophyta</taxon>
        <taxon>Embryophyta</taxon>
        <taxon>Tracheophyta</taxon>
        <taxon>Spermatophyta</taxon>
        <taxon>Magnoliopsida</taxon>
        <taxon>Liliopsida</taxon>
        <taxon>Poales</taxon>
        <taxon>Poaceae</taxon>
        <taxon>BOP clade</taxon>
        <taxon>Oryzoideae</taxon>
        <taxon>Oryzeae</taxon>
        <taxon>Zizaniinae</taxon>
        <taxon>Zizania</taxon>
    </lineage>
</organism>
<feature type="transmembrane region" description="Helical" evidence="1">
    <location>
        <begin position="62"/>
        <end position="82"/>
    </location>
</feature>
<gene>
    <name evidence="2" type="ORF">GUJ93_ZPchr0003g18264</name>
</gene>
<protein>
    <submittedName>
        <fullName evidence="2">Uncharacterized protein</fullName>
    </submittedName>
</protein>
<evidence type="ECO:0000256" key="1">
    <source>
        <dbReference type="SAM" id="Phobius"/>
    </source>
</evidence>
<name>A0A8J5SUJ3_ZIZPA</name>
<reference evidence="2" key="1">
    <citation type="journal article" date="2021" name="bioRxiv">
        <title>Whole Genome Assembly and Annotation of Northern Wild Rice, Zizania palustris L., Supports a Whole Genome Duplication in the Zizania Genus.</title>
        <authorList>
            <person name="Haas M."/>
            <person name="Kono T."/>
            <person name="Macchietto M."/>
            <person name="Millas R."/>
            <person name="McGilp L."/>
            <person name="Shao M."/>
            <person name="Duquette J."/>
            <person name="Hirsch C.N."/>
            <person name="Kimball J."/>
        </authorList>
    </citation>
    <scope>NUCLEOTIDE SEQUENCE</scope>
    <source>
        <tissue evidence="2">Fresh leaf tissue</tissue>
    </source>
</reference>
<dbReference type="PANTHER" id="PTHR33306:SF40">
    <property type="entry name" value="EXPRESSED PROTEIN"/>
    <property type="match status" value="1"/>
</dbReference>
<keyword evidence="1" id="KW-1133">Transmembrane helix</keyword>
<keyword evidence="3" id="KW-1185">Reference proteome</keyword>
<dbReference type="OrthoDB" id="1935034at2759"/>
<dbReference type="EMBL" id="JAAALK010000286">
    <property type="protein sequence ID" value="KAG8061896.1"/>
    <property type="molecule type" value="Genomic_DNA"/>
</dbReference>